<dbReference type="GO" id="GO:0000156">
    <property type="term" value="F:phosphorelay response regulator activity"/>
    <property type="evidence" value="ECO:0007669"/>
    <property type="project" value="TreeGrafter"/>
</dbReference>
<dbReference type="InterPro" id="IPR035965">
    <property type="entry name" value="PAS-like_dom_sf"/>
</dbReference>
<keyword evidence="6" id="KW-0175">Coiled coil</keyword>
<keyword evidence="3" id="KW-0597">Phosphoprotein</keyword>
<evidence type="ECO:0000256" key="4">
    <source>
        <dbReference type="ARBA" id="ARBA00022679"/>
    </source>
</evidence>
<comment type="catalytic activity">
    <reaction evidence="1">
        <text>ATP + protein L-histidine = ADP + protein N-phospho-L-histidine.</text>
        <dbReference type="EC" id="2.7.13.3"/>
    </reaction>
</comment>
<dbReference type="Gene3D" id="3.30.565.10">
    <property type="entry name" value="Histidine kinase-like ATPase, C-terminal domain"/>
    <property type="match status" value="1"/>
</dbReference>
<evidence type="ECO:0000256" key="2">
    <source>
        <dbReference type="ARBA" id="ARBA00012438"/>
    </source>
</evidence>
<evidence type="ECO:0000256" key="3">
    <source>
        <dbReference type="ARBA" id="ARBA00022553"/>
    </source>
</evidence>
<dbReference type="EMBL" id="WJIE01000001">
    <property type="protein sequence ID" value="MRG90444.1"/>
    <property type="molecule type" value="Genomic_DNA"/>
</dbReference>
<protein>
    <recommendedName>
        <fullName evidence="2">histidine kinase</fullName>
        <ecNumber evidence="2">2.7.13.3</ecNumber>
    </recommendedName>
</protein>
<name>A0A6N7PK14_9BACT</name>
<dbReference type="InterPro" id="IPR003594">
    <property type="entry name" value="HATPase_dom"/>
</dbReference>
<dbReference type="InterPro" id="IPR004358">
    <property type="entry name" value="Sig_transdc_His_kin-like_C"/>
</dbReference>
<evidence type="ECO:0000256" key="5">
    <source>
        <dbReference type="ARBA" id="ARBA00022777"/>
    </source>
</evidence>
<keyword evidence="5" id="KW-0418">Kinase</keyword>
<organism evidence="8 9">
    <name type="scientific">Polyangium spumosum</name>
    <dbReference type="NCBI Taxonomy" id="889282"/>
    <lineage>
        <taxon>Bacteria</taxon>
        <taxon>Pseudomonadati</taxon>
        <taxon>Myxococcota</taxon>
        <taxon>Polyangia</taxon>
        <taxon>Polyangiales</taxon>
        <taxon>Polyangiaceae</taxon>
        <taxon>Polyangium</taxon>
    </lineage>
</organism>
<dbReference type="Gene3D" id="3.30.450.40">
    <property type="match status" value="2"/>
</dbReference>
<dbReference type="PRINTS" id="PR00344">
    <property type="entry name" value="BCTRLSENSOR"/>
</dbReference>
<dbReference type="InterPro" id="IPR005467">
    <property type="entry name" value="His_kinase_dom"/>
</dbReference>
<dbReference type="InterPro" id="IPR036097">
    <property type="entry name" value="HisK_dim/P_sf"/>
</dbReference>
<dbReference type="EC" id="2.7.13.3" evidence="2"/>
<dbReference type="SUPFAM" id="SSF55785">
    <property type="entry name" value="PYP-like sensor domain (PAS domain)"/>
    <property type="match status" value="1"/>
</dbReference>
<evidence type="ECO:0000256" key="6">
    <source>
        <dbReference type="SAM" id="Coils"/>
    </source>
</evidence>
<dbReference type="Pfam" id="PF01590">
    <property type="entry name" value="GAF"/>
    <property type="match status" value="1"/>
</dbReference>
<keyword evidence="4" id="KW-0808">Transferase</keyword>
<dbReference type="InterPro" id="IPR003018">
    <property type="entry name" value="GAF"/>
</dbReference>
<accession>A0A6N7PK14</accession>
<dbReference type="CDD" id="cd00082">
    <property type="entry name" value="HisKA"/>
    <property type="match status" value="1"/>
</dbReference>
<dbReference type="Gene3D" id="3.30.450.20">
    <property type="entry name" value="PAS domain"/>
    <property type="match status" value="1"/>
</dbReference>
<dbReference type="InterPro" id="IPR003661">
    <property type="entry name" value="HisK_dim/P_dom"/>
</dbReference>
<dbReference type="SUPFAM" id="SSF47384">
    <property type="entry name" value="Homodimeric domain of signal transducing histidine kinase"/>
    <property type="match status" value="1"/>
</dbReference>
<gene>
    <name evidence="8" type="ORF">GF068_00680</name>
</gene>
<sequence length="740" mass="81032">MLELDLEAKVRALEAFARRASLLQKITAALARAATVQQIGDVVTAHGHELFGATSSLVYLLDERRQFVELASVAGATSERFERFRRVPLDADVPLTHAVRRGEAVWLAGHADVAAVFPAAAALPRGQARLEGVVAIPLCTTTTIIGGIAFSFYGDVPTFDSVTRDFFSTVCTQCGLAIERAFSFEAERRAREALQKQQERLAVLAQAAERLSSTLASRHALAELAKLVVPRLADWCAIDELAPDGSIRRLAVEHKDPQKVALAHELVKKYPPNPDAPHGVPRVLRTGETEWMPEIPDELLVATSTDEEQLAMARSLGLTSYAIVPLFTRGRVIGALTLVSEGPRRLDEEDLAFAEHLARRSALALDNARLYEAAEAARKELHDLFMEAPAGICILRGEDLRFELANRPYLRLASRTNVVGKTVREVFPELEGQGILEILDRVHATGATYVASELSVRLDAGDGRGPTERLYNIVYQAIRDAHGAIGGVAVYAIEVTDQVQARRRVEALAASLAETNRELDQFAYITSHDLKAPLRAIGSLAEWIEEDLGPAMTDDAREKMSLLRGRVCRMEGLIQGLLDFSRAGRSKASRERVDVGRLLTEVVEMLAPRPPAAVILGEGLPTFDAERLALEQVFTNLIGNALKHAGRPDVEVRVGARDLGDTWEFFVRDDGPGIAPEFHERVWGIFQTLEARDKVESTGIGLAIVKKIVEGRGGHVRIESALGEGACLFFTWPKHEATRA</sequence>
<dbReference type="InterPro" id="IPR013656">
    <property type="entry name" value="PAS_4"/>
</dbReference>
<dbReference type="Pfam" id="PF02518">
    <property type="entry name" value="HATPase_c"/>
    <property type="match status" value="1"/>
</dbReference>
<feature type="domain" description="Histidine kinase" evidence="7">
    <location>
        <begin position="525"/>
        <end position="736"/>
    </location>
</feature>
<dbReference type="Gene3D" id="1.10.287.130">
    <property type="match status" value="1"/>
</dbReference>
<reference evidence="8 9" key="1">
    <citation type="submission" date="2019-10" db="EMBL/GenBank/DDBJ databases">
        <title>A soil myxobacterium in the family Polyangiaceae.</title>
        <authorList>
            <person name="Li Y."/>
            <person name="Wang J."/>
        </authorList>
    </citation>
    <scope>NUCLEOTIDE SEQUENCE [LARGE SCALE GENOMIC DNA]</scope>
    <source>
        <strain evidence="8 9">DSM 14734</strain>
    </source>
</reference>
<dbReference type="RefSeq" id="WP_153817359.1">
    <property type="nucleotide sequence ID" value="NZ_WJIE01000001.1"/>
</dbReference>
<dbReference type="AlphaFoldDB" id="A0A6N7PK14"/>
<dbReference type="InterPro" id="IPR036890">
    <property type="entry name" value="HATPase_C_sf"/>
</dbReference>
<dbReference type="PANTHER" id="PTHR42878">
    <property type="entry name" value="TWO-COMPONENT HISTIDINE KINASE"/>
    <property type="match status" value="1"/>
</dbReference>
<dbReference type="InterPro" id="IPR050351">
    <property type="entry name" value="BphY/WalK/GraS-like"/>
</dbReference>
<dbReference type="GO" id="GO:0000155">
    <property type="term" value="F:phosphorelay sensor kinase activity"/>
    <property type="evidence" value="ECO:0007669"/>
    <property type="project" value="InterPro"/>
</dbReference>
<dbReference type="Proteomes" id="UP000440224">
    <property type="component" value="Unassembled WGS sequence"/>
</dbReference>
<proteinExistence type="predicted"/>
<dbReference type="Pfam" id="PF13185">
    <property type="entry name" value="GAF_2"/>
    <property type="match status" value="1"/>
</dbReference>
<dbReference type="SMART" id="SM00388">
    <property type="entry name" value="HisKA"/>
    <property type="match status" value="1"/>
</dbReference>
<dbReference type="GO" id="GO:0030295">
    <property type="term" value="F:protein kinase activator activity"/>
    <property type="evidence" value="ECO:0007669"/>
    <property type="project" value="TreeGrafter"/>
</dbReference>
<evidence type="ECO:0000313" key="8">
    <source>
        <dbReference type="EMBL" id="MRG90444.1"/>
    </source>
</evidence>
<dbReference type="SMART" id="SM00387">
    <property type="entry name" value="HATPase_c"/>
    <property type="match status" value="1"/>
</dbReference>
<keyword evidence="9" id="KW-1185">Reference proteome</keyword>
<evidence type="ECO:0000256" key="1">
    <source>
        <dbReference type="ARBA" id="ARBA00000085"/>
    </source>
</evidence>
<dbReference type="SMART" id="SM00065">
    <property type="entry name" value="GAF"/>
    <property type="match status" value="2"/>
</dbReference>
<evidence type="ECO:0000313" key="9">
    <source>
        <dbReference type="Proteomes" id="UP000440224"/>
    </source>
</evidence>
<dbReference type="OrthoDB" id="5524356at2"/>
<dbReference type="PROSITE" id="PS50109">
    <property type="entry name" value="HIS_KIN"/>
    <property type="match status" value="1"/>
</dbReference>
<dbReference type="InterPro" id="IPR029016">
    <property type="entry name" value="GAF-like_dom_sf"/>
</dbReference>
<dbReference type="PANTHER" id="PTHR42878:SF15">
    <property type="entry name" value="BACTERIOPHYTOCHROME"/>
    <property type="match status" value="1"/>
</dbReference>
<evidence type="ECO:0000259" key="7">
    <source>
        <dbReference type="PROSITE" id="PS50109"/>
    </source>
</evidence>
<dbReference type="Pfam" id="PF00512">
    <property type="entry name" value="HisKA"/>
    <property type="match status" value="1"/>
</dbReference>
<dbReference type="SUPFAM" id="SSF55781">
    <property type="entry name" value="GAF domain-like"/>
    <property type="match status" value="2"/>
</dbReference>
<dbReference type="GO" id="GO:0007234">
    <property type="term" value="P:osmosensory signaling via phosphorelay pathway"/>
    <property type="evidence" value="ECO:0007669"/>
    <property type="project" value="TreeGrafter"/>
</dbReference>
<dbReference type="Pfam" id="PF08448">
    <property type="entry name" value="PAS_4"/>
    <property type="match status" value="1"/>
</dbReference>
<feature type="coiled-coil region" evidence="6">
    <location>
        <begin position="187"/>
        <end position="214"/>
    </location>
</feature>
<comment type="caution">
    <text evidence="8">The sequence shown here is derived from an EMBL/GenBank/DDBJ whole genome shotgun (WGS) entry which is preliminary data.</text>
</comment>
<dbReference type="SUPFAM" id="SSF55874">
    <property type="entry name" value="ATPase domain of HSP90 chaperone/DNA topoisomerase II/histidine kinase"/>
    <property type="match status" value="1"/>
</dbReference>